<name>A0A1X3H1P8_9BRAD</name>
<dbReference type="Proteomes" id="UP000193553">
    <property type="component" value="Unassembled WGS sequence"/>
</dbReference>
<sequence>MSRLNQFAREAAAALLRMAKTTKNPTVAAGLVQRAADLKDRTGELPAIDVEAMAEEPPKPLTKN</sequence>
<dbReference type="OrthoDB" id="8252994at2"/>
<accession>A0A1X3H1P8</accession>
<evidence type="ECO:0000313" key="2">
    <source>
        <dbReference type="EMBL" id="OSJ20282.1"/>
    </source>
</evidence>
<keyword evidence="4" id="KW-1185">Reference proteome</keyword>
<evidence type="ECO:0000313" key="3">
    <source>
        <dbReference type="Proteomes" id="UP000193553"/>
    </source>
</evidence>
<organism evidence="1 3">
    <name type="scientific">Bradyrhizobium canariense</name>
    <dbReference type="NCBI Taxonomy" id="255045"/>
    <lineage>
        <taxon>Bacteria</taxon>
        <taxon>Pseudomonadati</taxon>
        <taxon>Pseudomonadota</taxon>
        <taxon>Alphaproteobacteria</taxon>
        <taxon>Hyphomicrobiales</taxon>
        <taxon>Nitrobacteraceae</taxon>
        <taxon>Bradyrhizobium</taxon>
    </lineage>
</organism>
<gene>
    <name evidence="2" type="ORF">BST63_37645</name>
    <name evidence="1" type="ORF">BSZ18_27815</name>
</gene>
<dbReference type="Proteomes" id="UP000193884">
    <property type="component" value="Unassembled WGS sequence"/>
</dbReference>
<dbReference type="EMBL" id="NAFK01000178">
    <property type="protein sequence ID" value="OSJ20282.1"/>
    <property type="molecule type" value="Genomic_DNA"/>
</dbReference>
<comment type="caution">
    <text evidence="1">The sequence shown here is derived from an EMBL/GenBank/DDBJ whole genome shotgun (WGS) entry which is preliminary data.</text>
</comment>
<reference evidence="3 4" key="1">
    <citation type="submission" date="2017-03" db="EMBL/GenBank/DDBJ databases">
        <title>Whole genome sequences of fourteen strains of Bradyrhizobium canariense and one strain of Bradyrhizobium japonicum isolated from Lupinus (Papilionoideae: Genisteae) species in Algeria.</title>
        <authorList>
            <person name="Crovadore J."/>
            <person name="Chekireb D."/>
            <person name="Brachmann A."/>
            <person name="Chablais R."/>
            <person name="Cochard B."/>
            <person name="Lefort F."/>
        </authorList>
    </citation>
    <scope>NUCLEOTIDE SEQUENCE [LARGE SCALE GENOMIC DNA]</scope>
    <source>
        <strain evidence="1 3">UBMA195</strain>
        <strain evidence="2 4">UBMAN05</strain>
    </source>
</reference>
<dbReference type="EMBL" id="NAFI01000184">
    <property type="protein sequence ID" value="OSJ04588.1"/>
    <property type="molecule type" value="Genomic_DNA"/>
</dbReference>
<dbReference type="RefSeq" id="WP_026233604.1">
    <property type="nucleotide sequence ID" value="NZ_JAFBBN010000001.1"/>
</dbReference>
<proteinExistence type="predicted"/>
<evidence type="ECO:0000313" key="1">
    <source>
        <dbReference type="EMBL" id="OSJ04588.1"/>
    </source>
</evidence>
<evidence type="ECO:0000313" key="4">
    <source>
        <dbReference type="Proteomes" id="UP000193884"/>
    </source>
</evidence>
<dbReference type="AlphaFoldDB" id="A0A1X3H1P8"/>
<protein>
    <submittedName>
        <fullName evidence="1">Uncharacterized protein</fullName>
    </submittedName>
</protein>